<proteinExistence type="predicted"/>
<accession>A0A1J4KNJ0</accession>
<organism evidence="1 2">
    <name type="scientific">Tritrichomonas foetus</name>
    <dbReference type="NCBI Taxonomy" id="1144522"/>
    <lineage>
        <taxon>Eukaryota</taxon>
        <taxon>Metamonada</taxon>
        <taxon>Parabasalia</taxon>
        <taxon>Tritrichomonadida</taxon>
        <taxon>Tritrichomonadidae</taxon>
        <taxon>Tritrichomonas</taxon>
    </lineage>
</organism>
<dbReference type="AlphaFoldDB" id="A0A1J4KNJ0"/>
<comment type="caution">
    <text evidence="1">The sequence shown here is derived from an EMBL/GenBank/DDBJ whole genome shotgun (WGS) entry which is preliminary data.</text>
</comment>
<sequence length="355" mass="40689">MNISFSSLRITSSLSTSPWIIQSLGKKILLNSILLNNFFSPFLISAIFNNNMSISHSKFYNFLHVPLKIQKVDNTFGNQIFKKTFEILSNPNAYIKIYDCSFENCQNRAIYIKEKDCQTEITKCKFDNCRISKNGGAVYTKCKYLECSFCHFYRCTTVFEGWWGSALYAHESKFTKLNQLSILNCPQFSIDMDSQITVFKGSVESYFHNYTKGIHRFASGLRLSNTDANHSIIRYVITNSHKSGNSISFVNIYFPGQFSHILCMNNTCNHGLIYLSMTDLCISDSVFLNNRGDLTYLHVDAQIKLVSCVIDKIDDKENKIGSCSVTTEQCEFNKENIKINEIKMFDISDCGYNKK</sequence>
<evidence type="ECO:0000313" key="2">
    <source>
        <dbReference type="Proteomes" id="UP000179807"/>
    </source>
</evidence>
<keyword evidence="2" id="KW-1185">Reference proteome</keyword>
<dbReference type="VEuPathDB" id="TrichDB:TRFO_19371"/>
<dbReference type="SUPFAM" id="SSF51126">
    <property type="entry name" value="Pectin lyase-like"/>
    <property type="match status" value="1"/>
</dbReference>
<dbReference type="GeneID" id="94835458"/>
<evidence type="ECO:0008006" key="3">
    <source>
        <dbReference type="Google" id="ProtNLM"/>
    </source>
</evidence>
<dbReference type="Proteomes" id="UP000179807">
    <property type="component" value="Unassembled WGS sequence"/>
</dbReference>
<name>A0A1J4KNJ0_9EUKA</name>
<evidence type="ECO:0000313" key="1">
    <source>
        <dbReference type="EMBL" id="OHT11270.1"/>
    </source>
</evidence>
<dbReference type="InterPro" id="IPR011050">
    <property type="entry name" value="Pectin_lyase_fold/virulence"/>
</dbReference>
<dbReference type="RefSeq" id="XP_068364406.1">
    <property type="nucleotide sequence ID" value="XM_068500754.1"/>
</dbReference>
<protein>
    <recommendedName>
        <fullName evidence="3">Right handed beta helix domain-containing protein</fullName>
    </recommendedName>
</protein>
<dbReference type="EMBL" id="MLAK01000592">
    <property type="protein sequence ID" value="OHT11270.1"/>
    <property type="molecule type" value="Genomic_DNA"/>
</dbReference>
<reference evidence="1" key="1">
    <citation type="submission" date="2016-10" db="EMBL/GenBank/DDBJ databases">
        <authorList>
            <person name="Benchimol M."/>
            <person name="Almeida L.G."/>
            <person name="Vasconcelos A.T."/>
            <person name="Perreira-Neves A."/>
            <person name="Rosa I.A."/>
            <person name="Tasca T."/>
            <person name="Bogo M.R."/>
            <person name="de Souza W."/>
        </authorList>
    </citation>
    <scope>NUCLEOTIDE SEQUENCE [LARGE SCALE GENOMIC DNA]</scope>
    <source>
        <strain evidence="1">K</strain>
    </source>
</reference>
<gene>
    <name evidence="1" type="ORF">TRFO_19371</name>
</gene>